<dbReference type="GO" id="GO:0005840">
    <property type="term" value="C:ribosome"/>
    <property type="evidence" value="ECO:0007669"/>
    <property type="project" value="UniProtKB-KW"/>
</dbReference>
<proteinExistence type="predicted"/>
<keyword evidence="1" id="KW-0687">Ribonucleoprotein</keyword>
<gene>
    <name evidence="1" type="primary">rps5</name>
    <name evidence="1" type="ORF">DAT39_012770</name>
</gene>
<feature type="non-terminal residue" evidence="1">
    <location>
        <position position="1"/>
    </location>
</feature>
<dbReference type="EMBL" id="QNUK01000232">
    <property type="protein sequence ID" value="KAF5897506.1"/>
    <property type="molecule type" value="Genomic_DNA"/>
</dbReference>
<comment type="caution">
    <text evidence="1">The sequence shown here is derived from an EMBL/GenBank/DDBJ whole genome shotgun (WGS) entry which is preliminary data.</text>
</comment>
<name>A0A8J4TGU2_CLAMG</name>
<keyword evidence="1" id="KW-0689">Ribosomal protein</keyword>
<sequence>WQGQSVSCGSWQPRCFVTHSPAFVWRGRFISLCTLPLSAVHRLCNRVASD</sequence>
<protein>
    <submittedName>
        <fullName evidence="1">30S ribosomal protein S5</fullName>
    </submittedName>
</protein>
<evidence type="ECO:0000313" key="2">
    <source>
        <dbReference type="Proteomes" id="UP000727407"/>
    </source>
</evidence>
<dbReference type="Proteomes" id="UP000727407">
    <property type="component" value="Unassembled WGS sequence"/>
</dbReference>
<dbReference type="AlphaFoldDB" id="A0A8J4TGU2"/>
<organism evidence="1 2">
    <name type="scientific">Clarias magur</name>
    <name type="common">Asian catfish</name>
    <name type="synonym">Macropteronotus magur</name>
    <dbReference type="NCBI Taxonomy" id="1594786"/>
    <lineage>
        <taxon>Eukaryota</taxon>
        <taxon>Metazoa</taxon>
        <taxon>Chordata</taxon>
        <taxon>Craniata</taxon>
        <taxon>Vertebrata</taxon>
        <taxon>Euteleostomi</taxon>
        <taxon>Actinopterygii</taxon>
        <taxon>Neopterygii</taxon>
        <taxon>Teleostei</taxon>
        <taxon>Ostariophysi</taxon>
        <taxon>Siluriformes</taxon>
        <taxon>Clariidae</taxon>
        <taxon>Clarias</taxon>
    </lineage>
</organism>
<feature type="non-terminal residue" evidence="1">
    <location>
        <position position="50"/>
    </location>
</feature>
<accession>A0A8J4TGU2</accession>
<reference evidence="1" key="1">
    <citation type="submission" date="2020-07" db="EMBL/GenBank/DDBJ databases">
        <title>Clarias magur genome sequencing, assembly and annotation.</title>
        <authorList>
            <person name="Kushwaha B."/>
            <person name="Kumar R."/>
            <person name="Das P."/>
            <person name="Joshi C.G."/>
            <person name="Kumar D."/>
            <person name="Nagpure N.S."/>
            <person name="Pandey M."/>
            <person name="Agarwal S."/>
            <person name="Srivastava S."/>
            <person name="Singh M."/>
            <person name="Sahoo L."/>
            <person name="Jayasankar P."/>
            <person name="Meher P.K."/>
            <person name="Koringa P.G."/>
            <person name="Iquebal M.A."/>
            <person name="Das S.P."/>
            <person name="Bit A."/>
            <person name="Patnaik S."/>
            <person name="Patel N."/>
            <person name="Shah T.M."/>
            <person name="Hinsu A."/>
            <person name="Jena J.K."/>
        </authorList>
    </citation>
    <scope>NUCLEOTIDE SEQUENCE</scope>
    <source>
        <strain evidence="1">CIFAMagur01</strain>
        <tissue evidence="1">Testis</tissue>
    </source>
</reference>
<keyword evidence="2" id="KW-1185">Reference proteome</keyword>
<evidence type="ECO:0000313" key="1">
    <source>
        <dbReference type="EMBL" id="KAF5897506.1"/>
    </source>
</evidence>